<evidence type="ECO:0000313" key="3">
    <source>
        <dbReference type="Proteomes" id="UP000241546"/>
    </source>
</evidence>
<feature type="compositionally biased region" description="Low complexity" evidence="1">
    <location>
        <begin position="271"/>
        <end position="285"/>
    </location>
</feature>
<dbReference type="GeneID" id="36597787"/>
<name>A0A2T4BKS2_9HYPO</name>
<dbReference type="AlphaFoldDB" id="A0A2T4BKS2"/>
<organism evidence="2 3">
    <name type="scientific">Trichoderma citrinoviride</name>
    <dbReference type="NCBI Taxonomy" id="58853"/>
    <lineage>
        <taxon>Eukaryota</taxon>
        <taxon>Fungi</taxon>
        <taxon>Dikarya</taxon>
        <taxon>Ascomycota</taxon>
        <taxon>Pezizomycotina</taxon>
        <taxon>Sordariomycetes</taxon>
        <taxon>Hypocreomycetidae</taxon>
        <taxon>Hypocreales</taxon>
        <taxon>Hypocreaceae</taxon>
        <taxon>Trichoderma</taxon>
    </lineage>
</organism>
<reference evidence="3" key="1">
    <citation type="submission" date="2016-07" db="EMBL/GenBank/DDBJ databases">
        <title>Multiple horizontal gene transfer events from other fungi enriched the ability of initially mycotrophic Trichoderma (Ascomycota) to feed on dead plant biomass.</title>
        <authorList>
            <consortium name="DOE Joint Genome Institute"/>
            <person name="Atanasova L."/>
            <person name="Chenthamara K."/>
            <person name="Zhang J."/>
            <person name="Grujic M."/>
            <person name="Henrissat B."/>
            <person name="Kuo A."/>
            <person name="Aerts A."/>
            <person name="Salamov A."/>
            <person name="Lipzen A."/>
            <person name="Labutti K."/>
            <person name="Barry K."/>
            <person name="Miao Y."/>
            <person name="Rahimi M.J."/>
            <person name="Shen Q."/>
            <person name="Grigoriev I.V."/>
            <person name="Kubicek C.P."/>
            <person name="Druzhinina I.S."/>
        </authorList>
    </citation>
    <scope>NUCLEOTIDE SEQUENCE [LARGE SCALE GENOMIC DNA]</scope>
    <source>
        <strain evidence="3">TUCIM 6016</strain>
    </source>
</reference>
<feature type="compositionally biased region" description="Polar residues" evidence="1">
    <location>
        <begin position="180"/>
        <end position="189"/>
    </location>
</feature>
<sequence length="473" mass="52039">MEATQESDVEILVHVTAPSRTADDVAYRQLAQSYLSFQPRHQLPIFADPAQQQQQHHPSDAQHAGDRGDAPTQEQQSTAAASSGRVFAAPSRQPWVPESQNLSFRSVCDNRFSPPLQDRRNVTDEAPPNQEEDGESLSTQLASSWHAPPSQIDDSYPLPDAELRHATPTRVLEHYMKKQGSNPFRNTQADHPVPPDGARGGDTHIPSSIPIPPDLAEDGSHSLGQEKVANIIPVTPGVPKGASTRKRQEFSPTVIDETIYISSGTPDDSASEAASLRAESAPPLSKRQKGLVDEAAATNLQRSSSDTGPARNTRSASSYPAASRDSSDTLEIRPPSPPASIMDLEPADLVPDKLAKLAQDLSSRYRPVARRELEPLERGYWLLDCSGWSEDTFRESWLFLGNYLRSGLAGWGVWCRRDEPRRWIRLYCWAHVAKHTYLLLYLASGRQMKGTGAKWIGADGEVALEVLPVEKKA</sequence>
<keyword evidence="3" id="KW-1185">Reference proteome</keyword>
<feature type="compositionally biased region" description="Polar residues" evidence="1">
    <location>
        <begin position="72"/>
        <end position="81"/>
    </location>
</feature>
<proteinExistence type="predicted"/>
<evidence type="ECO:0000313" key="2">
    <source>
        <dbReference type="EMBL" id="PTB69870.1"/>
    </source>
</evidence>
<dbReference type="EMBL" id="KZ680208">
    <property type="protein sequence ID" value="PTB69870.1"/>
    <property type="molecule type" value="Genomic_DNA"/>
</dbReference>
<feature type="region of interest" description="Disordered" evidence="1">
    <location>
        <begin position="180"/>
        <end position="345"/>
    </location>
</feature>
<protein>
    <submittedName>
        <fullName evidence="2">Uncharacterized protein</fullName>
    </submittedName>
</protein>
<evidence type="ECO:0000256" key="1">
    <source>
        <dbReference type="SAM" id="MobiDB-lite"/>
    </source>
</evidence>
<dbReference type="Proteomes" id="UP000241546">
    <property type="component" value="Unassembled WGS sequence"/>
</dbReference>
<dbReference type="OrthoDB" id="5395975at2759"/>
<feature type="compositionally biased region" description="Polar residues" evidence="1">
    <location>
        <begin position="298"/>
        <end position="320"/>
    </location>
</feature>
<feature type="region of interest" description="Disordered" evidence="1">
    <location>
        <begin position="49"/>
        <end position="155"/>
    </location>
</feature>
<gene>
    <name evidence="2" type="ORF">BBK36DRAFT_1111092</name>
</gene>
<dbReference type="RefSeq" id="XP_024753190.1">
    <property type="nucleotide sequence ID" value="XM_024889668.1"/>
</dbReference>
<feature type="compositionally biased region" description="Basic and acidic residues" evidence="1">
    <location>
        <begin position="57"/>
        <end position="69"/>
    </location>
</feature>
<accession>A0A2T4BKS2</accession>